<proteinExistence type="inferred from homology"/>
<dbReference type="OrthoDB" id="9535823at2759"/>
<evidence type="ECO:0000256" key="4">
    <source>
        <dbReference type="ARBA" id="ARBA00023136"/>
    </source>
</evidence>
<feature type="domain" description="SPATA31-like" evidence="8">
    <location>
        <begin position="52"/>
        <end position="119"/>
    </location>
</feature>
<evidence type="ECO:0000256" key="3">
    <source>
        <dbReference type="ARBA" id="ARBA00022989"/>
    </source>
</evidence>
<dbReference type="KEGG" id="ccan:109694677"/>
<comment type="similarity">
    <text evidence="5">Belongs to the SPATA31 family.</text>
</comment>
<dbReference type="InterPro" id="IPR027970">
    <property type="entry name" value="SPATA31-like"/>
</dbReference>
<keyword evidence="4 7" id="KW-0472">Membrane</keyword>
<evidence type="ECO:0000256" key="7">
    <source>
        <dbReference type="SAM" id="Phobius"/>
    </source>
</evidence>
<dbReference type="GO" id="GO:0016020">
    <property type="term" value="C:membrane"/>
    <property type="evidence" value="ECO:0007669"/>
    <property type="project" value="UniProtKB-SubCell"/>
</dbReference>
<feature type="transmembrane region" description="Helical" evidence="7">
    <location>
        <begin position="15"/>
        <end position="31"/>
    </location>
</feature>
<evidence type="ECO:0000259" key="8">
    <source>
        <dbReference type="Pfam" id="PF15371"/>
    </source>
</evidence>
<dbReference type="RefSeq" id="XP_020032372.1">
    <property type="nucleotide sequence ID" value="XM_020176783.1"/>
</dbReference>
<evidence type="ECO:0000256" key="2">
    <source>
        <dbReference type="ARBA" id="ARBA00022692"/>
    </source>
</evidence>
<evidence type="ECO:0000256" key="5">
    <source>
        <dbReference type="ARBA" id="ARBA00035009"/>
    </source>
</evidence>
<keyword evidence="2 7" id="KW-0812">Transmembrane</keyword>
<dbReference type="PANTHER" id="PTHR21859:SF15">
    <property type="entry name" value="PROTEIN SPATA31F1-RELATED"/>
    <property type="match status" value="1"/>
</dbReference>
<dbReference type="PANTHER" id="PTHR21859">
    <property type="entry name" value="ACROSOME-SPECIFIC PROTEIN"/>
    <property type="match status" value="1"/>
</dbReference>
<sequence>MLSASCVLWDAKYPLYYYGSIFAIILIIWQVKRSYYGLRLEPKRSCCQRHRKVRQRARDAASRARRLFQEEAEKPWKLLSVMKSQGWLPQKGSVRRLLCADPCCQICNAVALEIQQLPSLPESGLRNKMKSFLSRINPEMKGKGQVESMPSTAGKRGQTQKRNC</sequence>
<comment type="subcellular location">
    <subcellularLocation>
        <location evidence="1">Membrane</location>
        <topology evidence="1">Single-pass membrane protein</topology>
    </subcellularLocation>
</comment>
<evidence type="ECO:0000256" key="1">
    <source>
        <dbReference type="ARBA" id="ARBA00004167"/>
    </source>
</evidence>
<reference evidence="9" key="1">
    <citation type="submission" date="2025-08" db="UniProtKB">
        <authorList>
            <consortium name="RefSeq"/>
        </authorList>
    </citation>
    <scope>IDENTIFICATION</scope>
    <source>
        <tissue evidence="9">Leukocyte</tissue>
    </source>
</reference>
<protein>
    <submittedName>
        <fullName evidence="9">Protein FAM205C</fullName>
    </submittedName>
</protein>
<gene>
    <name evidence="9" type="primary">Fam205c</name>
</gene>
<keyword evidence="3 7" id="KW-1133">Transmembrane helix</keyword>
<accession>A0A8B7VLF1</accession>
<evidence type="ECO:0000256" key="6">
    <source>
        <dbReference type="SAM" id="MobiDB-lite"/>
    </source>
</evidence>
<dbReference type="Pfam" id="PF15371">
    <property type="entry name" value="DUF4599"/>
    <property type="match status" value="1"/>
</dbReference>
<dbReference type="AlphaFoldDB" id="A0A8B7VLF1"/>
<name>A0A8B7VLF1_CASCN</name>
<feature type="region of interest" description="Disordered" evidence="6">
    <location>
        <begin position="139"/>
        <end position="164"/>
    </location>
</feature>
<evidence type="ECO:0000313" key="9">
    <source>
        <dbReference type="RefSeq" id="XP_020032372.1"/>
    </source>
</evidence>
<organism evidence="9">
    <name type="scientific">Castor canadensis</name>
    <name type="common">American beaver</name>
    <dbReference type="NCBI Taxonomy" id="51338"/>
    <lineage>
        <taxon>Eukaryota</taxon>
        <taxon>Metazoa</taxon>
        <taxon>Chordata</taxon>
        <taxon>Craniata</taxon>
        <taxon>Vertebrata</taxon>
        <taxon>Euteleostomi</taxon>
        <taxon>Mammalia</taxon>
        <taxon>Eutheria</taxon>
        <taxon>Euarchontoglires</taxon>
        <taxon>Glires</taxon>
        <taxon>Rodentia</taxon>
        <taxon>Castorimorpha</taxon>
        <taxon>Castoridae</taxon>
        <taxon>Castor</taxon>
    </lineage>
</organism>